<evidence type="ECO:0000256" key="3">
    <source>
        <dbReference type="ARBA" id="ARBA00022741"/>
    </source>
</evidence>
<keyword evidence="2" id="KW-0813">Transport</keyword>
<accession>A0A327JSX6</accession>
<comment type="caution">
    <text evidence="7">The sequence shown here is derived from an EMBL/GenBank/DDBJ whole genome shotgun (WGS) entry which is preliminary data.</text>
</comment>
<keyword evidence="4 7" id="KW-0067">ATP-binding</keyword>
<dbReference type="SMART" id="SM00382">
    <property type="entry name" value="AAA"/>
    <property type="match status" value="1"/>
</dbReference>
<dbReference type="AlphaFoldDB" id="A0A327JSX6"/>
<feature type="domain" description="ABC transporter" evidence="6">
    <location>
        <begin position="4"/>
        <end position="236"/>
    </location>
</feature>
<name>A0A327JSX6_9HYPH</name>
<dbReference type="RefSeq" id="WP_111433017.1">
    <property type="nucleotide sequence ID" value="NZ_JACIGG010000005.1"/>
</dbReference>
<dbReference type="InterPro" id="IPR003439">
    <property type="entry name" value="ABC_transporter-like_ATP-bd"/>
</dbReference>
<dbReference type="InterPro" id="IPR003593">
    <property type="entry name" value="AAA+_ATPase"/>
</dbReference>
<evidence type="ECO:0000256" key="5">
    <source>
        <dbReference type="ARBA" id="ARBA00022970"/>
    </source>
</evidence>
<evidence type="ECO:0000256" key="2">
    <source>
        <dbReference type="ARBA" id="ARBA00022448"/>
    </source>
</evidence>
<dbReference type="InterPro" id="IPR017871">
    <property type="entry name" value="ABC_transporter-like_CS"/>
</dbReference>
<dbReference type="GO" id="GO:0015807">
    <property type="term" value="P:L-amino acid transport"/>
    <property type="evidence" value="ECO:0007669"/>
    <property type="project" value="TreeGrafter"/>
</dbReference>
<dbReference type="Pfam" id="PF00005">
    <property type="entry name" value="ABC_tran"/>
    <property type="match status" value="1"/>
</dbReference>
<dbReference type="GO" id="GO:0015658">
    <property type="term" value="F:branched-chain amino acid transmembrane transporter activity"/>
    <property type="evidence" value="ECO:0007669"/>
    <property type="project" value="TreeGrafter"/>
</dbReference>
<dbReference type="PANTHER" id="PTHR43820:SF4">
    <property type="entry name" value="HIGH-AFFINITY BRANCHED-CHAIN AMINO ACID TRANSPORT ATP-BINDING PROTEIN LIVF"/>
    <property type="match status" value="1"/>
</dbReference>
<reference evidence="7 8" key="1">
    <citation type="submission" date="2017-07" db="EMBL/GenBank/DDBJ databases">
        <title>Draft Genome Sequences of Select Purple Nonsulfur Bacteria.</title>
        <authorList>
            <person name="Lasarre B."/>
            <person name="Mckinlay J.B."/>
        </authorList>
    </citation>
    <scope>NUCLEOTIDE SEQUENCE [LARGE SCALE GENOMIC DNA]</scope>
    <source>
        <strain evidence="7 8">DSM 11290</strain>
    </source>
</reference>
<proteinExistence type="inferred from homology"/>
<keyword evidence="3" id="KW-0547">Nucleotide-binding</keyword>
<dbReference type="GO" id="GO:0016887">
    <property type="term" value="F:ATP hydrolysis activity"/>
    <property type="evidence" value="ECO:0007669"/>
    <property type="project" value="InterPro"/>
</dbReference>
<dbReference type="InterPro" id="IPR052156">
    <property type="entry name" value="BCAA_Transport_ATP-bd_LivF"/>
</dbReference>
<sequence>MPLLTVSDLKVRYGPVEAVRGVSLNVEEGELVALLGANGAGKSSTLNAIVSLVPAAEGSISFRGKDVTKLPTEMLVRRGITLCPEGRRVFSGLTVAENLRLGSYGRADTSTLSDSYDQVFELFPILKEREHQFAGTLSGGQQQMLAIARALMIDPKLLLLDEPSLGLAPQIVESIFELIAKLRAQGITILLVEQNVAMSLDIIDRGYLVAGGAVVASGTAEELKSSNIVEEAYLGAH</sequence>
<dbReference type="PANTHER" id="PTHR43820">
    <property type="entry name" value="HIGH-AFFINITY BRANCHED-CHAIN AMINO ACID TRANSPORT ATP-BINDING PROTEIN LIVF"/>
    <property type="match status" value="1"/>
</dbReference>
<dbReference type="PROSITE" id="PS50893">
    <property type="entry name" value="ABC_TRANSPORTER_2"/>
    <property type="match status" value="1"/>
</dbReference>
<evidence type="ECO:0000313" key="8">
    <source>
        <dbReference type="Proteomes" id="UP000249299"/>
    </source>
</evidence>
<dbReference type="PROSITE" id="PS00211">
    <property type="entry name" value="ABC_TRANSPORTER_1"/>
    <property type="match status" value="1"/>
</dbReference>
<comment type="similarity">
    <text evidence="1">Belongs to the ABC transporter superfamily.</text>
</comment>
<dbReference type="OrthoDB" id="9776369at2"/>
<evidence type="ECO:0000259" key="6">
    <source>
        <dbReference type="PROSITE" id="PS50893"/>
    </source>
</evidence>
<dbReference type="GO" id="GO:0005524">
    <property type="term" value="F:ATP binding"/>
    <property type="evidence" value="ECO:0007669"/>
    <property type="project" value="UniProtKB-KW"/>
</dbReference>
<evidence type="ECO:0000256" key="4">
    <source>
        <dbReference type="ARBA" id="ARBA00022840"/>
    </source>
</evidence>
<evidence type="ECO:0000256" key="1">
    <source>
        <dbReference type="ARBA" id="ARBA00005417"/>
    </source>
</evidence>
<dbReference type="Gene3D" id="3.40.50.300">
    <property type="entry name" value="P-loop containing nucleotide triphosphate hydrolases"/>
    <property type="match status" value="1"/>
</dbReference>
<dbReference type="SUPFAM" id="SSF52540">
    <property type="entry name" value="P-loop containing nucleoside triphosphate hydrolases"/>
    <property type="match status" value="1"/>
</dbReference>
<dbReference type="CDD" id="cd03224">
    <property type="entry name" value="ABC_TM1139_LivF_branched"/>
    <property type="match status" value="1"/>
</dbReference>
<protein>
    <submittedName>
        <fullName evidence="7">ABC transporter ATP-binding protein</fullName>
    </submittedName>
</protein>
<keyword evidence="5" id="KW-0029">Amino-acid transport</keyword>
<dbReference type="Proteomes" id="UP000249299">
    <property type="component" value="Unassembled WGS sequence"/>
</dbReference>
<keyword evidence="8" id="KW-1185">Reference proteome</keyword>
<dbReference type="EMBL" id="NPEV01000005">
    <property type="protein sequence ID" value="RAI29161.1"/>
    <property type="molecule type" value="Genomic_DNA"/>
</dbReference>
<dbReference type="InterPro" id="IPR027417">
    <property type="entry name" value="P-loop_NTPase"/>
</dbReference>
<evidence type="ECO:0000313" key="7">
    <source>
        <dbReference type="EMBL" id="RAI29161.1"/>
    </source>
</evidence>
<organism evidence="7 8">
    <name type="scientific">Rhodobium orientis</name>
    <dbReference type="NCBI Taxonomy" id="34017"/>
    <lineage>
        <taxon>Bacteria</taxon>
        <taxon>Pseudomonadati</taxon>
        <taxon>Pseudomonadota</taxon>
        <taxon>Alphaproteobacteria</taxon>
        <taxon>Hyphomicrobiales</taxon>
        <taxon>Rhodobiaceae</taxon>
        <taxon>Rhodobium</taxon>
    </lineage>
</organism>
<gene>
    <name evidence="7" type="ORF">CH339_04155</name>
</gene>